<evidence type="ECO:0000259" key="5">
    <source>
        <dbReference type="Pfam" id="PF00004"/>
    </source>
</evidence>
<dbReference type="GO" id="GO:0003689">
    <property type="term" value="F:DNA clamp loader activity"/>
    <property type="evidence" value="ECO:0007669"/>
    <property type="project" value="UniProtKB-UniRule"/>
</dbReference>
<keyword evidence="7" id="KW-1185">Reference proteome</keyword>
<dbReference type="Proteomes" id="UP000007524">
    <property type="component" value="Segment"/>
</dbReference>
<dbReference type="Gene3D" id="3.40.50.300">
    <property type="entry name" value="P-loop containing nucleotide triphosphate hydrolases"/>
    <property type="match status" value="1"/>
</dbReference>
<evidence type="ECO:0000313" key="7">
    <source>
        <dbReference type="Proteomes" id="UP000007524"/>
    </source>
</evidence>
<dbReference type="KEGG" id="vg:14012754"/>
<accession>H6X3X3</accession>
<comment type="function">
    <text evidence="4">Forms the sliding-clamp-loader together with the small subunit. Functions as an ATPase enzyme. The clamp loader holds the clamp in an open conformation and places it onto the DNA. 4 ATP molecules must bind to the sliding-clamp-loader before the latter can open the sliding clamp. ATP hydrolysis triggers the detachment of the sliding clamp from the sliding-clamp-loader, freeing the sliding clamp to track along DNA.</text>
</comment>
<keyword evidence="1" id="KW-0235">DNA replication</keyword>
<keyword evidence="2 4" id="KW-0547">Nucleotide-binding</keyword>
<dbReference type="GO" id="GO:0016887">
    <property type="term" value="F:ATP hydrolysis activity"/>
    <property type="evidence" value="ECO:0007669"/>
    <property type="project" value="UniProtKB-UniRule"/>
</dbReference>
<dbReference type="Gene3D" id="1.10.8.60">
    <property type="match status" value="1"/>
</dbReference>
<dbReference type="PANTHER" id="PTHR11669:SF20">
    <property type="entry name" value="REPLICATION FACTOR C SUBUNIT 4"/>
    <property type="match status" value="1"/>
</dbReference>
<dbReference type="GO" id="GO:0006261">
    <property type="term" value="P:DNA-templated DNA replication"/>
    <property type="evidence" value="ECO:0007669"/>
    <property type="project" value="TreeGrafter"/>
</dbReference>
<dbReference type="EC" id="3.6.4.-" evidence="4"/>
<feature type="domain" description="ATPase AAA-type core" evidence="5">
    <location>
        <begin position="44"/>
        <end position="156"/>
    </location>
</feature>
<dbReference type="GO" id="GO:0006281">
    <property type="term" value="P:DNA repair"/>
    <property type="evidence" value="ECO:0007669"/>
    <property type="project" value="TreeGrafter"/>
</dbReference>
<feature type="binding site" evidence="4">
    <location>
        <position position="20"/>
    </location>
    <ligand>
        <name>ATP</name>
        <dbReference type="ChEBI" id="CHEBI:30616"/>
    </ligand>
</feature>
<dbReference type="GO" id="GO:0039693">
    <property type="term" value="P:viral DNA genome replication"/>
    <property type="evidence" value="ECO:0007669"/>
    <property type="project" value="UniProtKB-UniRule"/>
</dbReference>
<dbReference type="GeneID" id="14012754"/>
<evidence type="ECO:0000256" key="1">
    <source>
        <dbReference type="ARBA" id="ARBA00022705"/>
    </source>
</evidence>
<gene>
    <name evidence="6" type="ORF">RaK2_00166</name>
</gene>
<keyword evidence="3 4" id="KW-0067">ATP-binding</keyword>
<dbReference type="HAMAP" id="MF_04162">
    <property type="entry name" value="T4_Clamp_Loader_L"/>
    <property type="match status" value="1"/>
</dbReference>
<dbReference type="RefSeq" id="YP_007007321.1">
    <property type="nucleotide sequence ID" value="NC_019526.1"/>
</dbReference>
<dbReference type="SUPFAM" id="SSF52540">
    <property type="entry name" value="P-loop containing nucleoside triphosphate hydrolases"/>
    <property type="match status" value="1"/>
</dbReference>
<evidence type="ECO:0000256" key="4">
    <source>
        <dbReference type="HAMAP-Rule" id="MF_04162"/>
    </source>
</evidence>
<dbReference type="GO" id="GO:0003677">
    <property type="term" value="F:DNA binding"/>
    <property type="evidence" value="ECO:0007669"/>
    <property type="project" value="UniProtKB-UniRule"/>
</dbReference>
<sequence length="319" mass="36477">MSSSTLWTEKYRPLTMDDYVSKNDALRQKMEEWIRTGDIPHIGFFGPAGTGKTSAIGVLLNGLEQNGHIDMGDVTILNMSSEGMDAIREKIESTAQLSCYGRYRIFVLEEFETTSQRSQGSMKRIMEDYHETSRFIITSNEPHKIQKPIISRLQVINIEKHDIDQFMTRVLDILIKEGVELDTEESINTVQEYIKASYPDFRKTLNVLQQNVINGKLVHMEDSIESSATYRTEIVEALKNGTIRAMREKIVQSIPEDEMDAFFSYLYRNAEMFSTEPVTLMKIKVKIRDAVVKQATVSDREMNLSALLCEIDLICSGNM</sequence>
<proteinExistence type="inferred from homology"/>
<dbReference type="PANTHER" id="PTHR11669">
    <property type="entry name" value="REPLICATION FACTOR C / DNA POLYMERASE III GAMMA-TAU SUBUNIT"/>
    <property type="match status" value="1"/>
</dbReference>
<feature type="binding site" evidence="4">
    <location>
        <position position="202"/>
    </location>
    <ligand>
        <name>ATP</name>
        <dbReference type="ChEBI" id="CHEBI:30616"/>
    </ligand>
</feature>
<evidence type="ECO:0000256" key="2">
    <source>
        <dbReference type="ARBA" id="ARBA00022741"/>
    </source>
</evidence>
<dbReference type="InterPro" id="IPR050238">
    <property type="entry name" value="DNA_Rep/Repair_Clamp_Loader"/>
</dbReference>
<dbReference type="EMBL" id="JQ513383">
    <property type="protein sequence ID" value="AFA44439.1"/>
    <property type="molecule type" value="Genomic_DNA"/>
</dbReference>
<keyword evidence="4" id="KW-1194">Viral DNA replication</keyword>
<comment type="similarity">
    <text evidence="4">Belongs to the Tevenvirinae sliding-clamp-loader large subunit family.</text>
</comment>
<dbReference type="OrthoDB" id="4962at10239"/>
<dbReference type="GO" id="GO:0005524">
    <property type="term" value="F:ATP binding"/>
    <property type="evidence" value="ECO:0007669"/>
    <property type="project" value="UniProtKB-UniRule"/>
</dbReference>
<feature type="binding site" evidence="4">
    <location>
        <begin position="49"/>
        <end position="54"/>
    </location>
    <ligand>
        <name>ATP</name>
        <dbReference type="ChEBI" id="CHEBI:30616"/>
    </ligand>
</feature>
<evidence type="ECO:0000313" key="6">
    <source>
        <dbReference type="EMBL" id="AFA44439.1"/>
    </source>
</evidence>
<comment type="subunit">
    <text evidence="4">The sliding-clamp-loader consists of 4 large subunits and 1 small subunit. Interacts with the sliding clamp; this interaction allows the sliding-clamp-loader to open the sliding clamp. Part of the replicase complex that includes the DNA polymerase, the polymerase clamp, the clamp loader complex, the single-stranded DNA binding protein, the primase, the helicase and the helicase assembly factor.</text>
</comment>
<name>H6X3X3_9CAUD</name>
<feature type="binding site" evidence="4">
    <location>
        <begin position="8"/>
        <end position="11"/>
    </location>
    <ligand>
        <name>ATP</name>
        <dbReference type="ChEBI" id="CHEBI:30616"/>
    </ligand>
</feature>
<protein>
    <recommendedName>
        <fullName evidence="4">Sliding-clamp-loader large subunit</fullName>
        <ecNumber evidence="4">3.6.4.-</ecNumber>
    </recommendedName>
    <alternativeName>
        <fullName evidence="4">Clamp loader gp44 subunit</fullName>
    </alternativeName>
</protein>
<dbReference type="CDD" id="cd00009">
    <property type="entry name" value="AAA"/>
    <property type="match status" value="1"/>
</dbReference>
<dbReference type="Pfam" id="PF00004">
    <property type="entry name" value="AAA"/>
    <property type="match status" value="1"/>
</dbReference>
<organism evidence="6 7">
    <name type="scientific">Klebsiella phage vB_KleM_RaK2</name>
    <dbReference type="NCBI Taxonomy" id="1147094"/>
    <lineage>
        <taxon>Viruses</taxon>
        <taxon>Duplodnaviria</taxon>
        <taxon>Heunggongvirae</taxon>
        <taxon>Uroviricota</taxon>
        <taxon>Caudoviricetes</taxon>
        <taxon>Alcyoneusvirus</taxon>
        <taxon>Alcyoneusvirus RaK2</taxon>
    </lineage>
</organism>
<dbReference type="InterPro" id="IPR046388">
    <property type="entry name" value="T4_Clamp_Loader_L"/>
</dbReference>
<keyword evidence="4" id="KW-0238">DNA-binding</keyword>
<keyword evidence="4" id="KW-0378">Hydrolase</keyword>
<dbReference type="InterPro" id="IPR003959">
    <property type="entry name" value="ATPase_AAA_core"/>
</dbReference>
<reference evidence="6 7" key="1">
    <citation type="journal article" date="2012" name="J. Virol.">
        <title>Genome of Klebsiella sp.-Infecting Bacteriophage vB_KleM_RaK2.</title>
        <authorList>
            <person name="Simoliunas E."/>
            <person name="Kaliniene L."/>
            <person name="Truncaite L."/>
            <person name="Klausa V."/>
            <person name="Zajanckauskaite A."/>
            <person name="Meskys R."/>
        </authorList>
    </citation>
    <scope>NUCLEOTIDE SEQUENCE [LARGE SCALE GENOMIC DNA]</scope>
</reference>
<dbReference type="InterPro" id="IPR027417">
    <property type="entry name" value="P-loop_NTPase"/>
</dbReference>
<evidence type="ECO:0000256" key="3">
    <source>
        <dbReference type="ARBA" id="ARBA00022840"/>
    </source>
</evidence>